<dbReference type="AlphaFoldDB" id="B9KYS9"/>
<sequence length="86" mass="9546">MRPQPASEQWQCELIGELILRYYFLQPAPTQWVAVGLLGTETGTIFRVGCGSEPETALVDLRERLLVALSELTERSVPSRLVNCAA</sequence>
<reference evidence="1 2" key="1">
    <citation type="journal article" date="2009" name="PLoS ONE">
        <title>Complete genome sequence of the aerobic CO-oxidizing thermophile Thermomicrobium roseum.</title>
        <authorList>
            <person name="Wu D."/>
            <person name="Raymond J."/>
            <person name="Wu M."/>
            <person name="Chatterji S."/>
            <person name="Ren Q."/>
            <person name="Graham J.E."/>
            <person name="Bryant D.A."/>
            <person name="Robb F."/>
            <person name="Colman A."/>
            <person name="Tallon L.J."/>
            <person name="Badger J.H."/>
            <person name="Madupu R."/>
            <person name="Ward N.L."/>
            <person name="Eisen J.A."/>
        </authorList>
    </citation>
    <scope>NUCLEOTIDE SEQUENCE [LARGE SCALE GENOMIC DNA]</scope>
    <source>
        <strain evidence="2">ATCC 27502 / DSM 5159 / P-2</strain>
    </source>
</reference>
<dbReference type="RefSeq" id="WP_012642029.1">
    <property type="nucleotide sequence ID" value="NC_011959.1"/>
</dbReference>
<dbReference type="HOGENOM" id="CLU_2496879_0_0_0"/>
<dbReference type="Proteomes" id="UP000000447">
    <property type="component" value="Chromosome"/>
</dbReference>
<dbReference type="STRING" id="309801.trd_0633"/>
<proteinExistence type="predicted"/>
<protein>
    <submittedName>
        <fullName evidence="1">Uncharacterized protein</fullName>
    </submittedName>
</protein>
<gene>
    <name evidence="1" type="ordered locus">trd_0633</name>
</gene>
<keyword evidence="2" id="KW-1185">Reference proteome</keyword>
<accession>B9KYS9</accession>
<dbReference type="EMBL" id="CP001275">
    <property type="protein sequence ID" value="ACM04709.1"/>
    <property type="molecule type" value="Genomic_DNA"/>
</dbReference>
<evidence type="ECO:0000313" key="2">
    <source>
        <dbReference type="Proteomes" id="UP000000447"/>
    </source>
</evidence>
<evidence type="ECO:0000313" key="1">
    <source>
        <dbReference type="EMBL" id="ACM04709.1"/>
    </source>
</evidence>
<dbReference type="KEGG" id="tro:trd_0633"/>
<name>B9KYS9_THERP</name>
<organism evidence="1 2">
    <name type="scientific">Thermomicrobium roseum (strain ATCC 27502 / DSM 5159 / P-2)</name>
    <dbReference type="NCBI Taxonomy" id="309801"/>
    <lineage>
        <taxon>Bacteria</taxon>
        <taxon>Pseudomonadati</taxon>
        <taxon>Thermomicrobiota</taxon>
        <taxon>Thermomicrobia</taxon>
        <taxon>Thermomicrobiales</taxon>
        <taxon>Thermomicrobiaceae</taxon>
        <taxon>Thermomicrobium</taxon>
    </lineage>
</organism>
<dbReference type="OrthoDB" id="173512at2"/>